<gene>
    <name evidence="2" type="ordered locus">Ecym_3476</name>
</gene>
<dbReference type="InterPro" id="IPR050817">
    <property type="entry name" value="DjlA_DnaK_co-chaperone"/>
</dbReference>
<dbReference type="eggNOG" id="ENOG502RYTK">
    <property type="taxonomic scope" value="Eukaryota"/>
</dbReference>
<dbReference type="RefSeq" id="XP_003645776.1">
    <property type="nucleotide sequence ID" value="XM_003645728.1"/>
</dbReference>
<dbReference type="SMART" id="SM00271">
    <property type="entry name" value="DnaJ"/>
    <property type="match status" value="1"/>
</dbReference>
<proteinExistence type="predicted"/>
<dbReference type="InterPro" id="IPR018253">
    <property type="entry name" value="DnaJ_domain_CS"/>
</dbReference>
<dbReference type="PRINTS" id="PR00625">
    <property type="entry name" value="JDOMAIN"/>
</dbReference>
<dbReference type="KEGG" id="erc:Ecym_3476"/>
<dbReference type="PROSITE" id="PS00636">
    <property type="entry name" value="DNAJ_1"/>
    <property type="match status" value="1"/>
</dbReference>
<sequence length="291" mass="34245">MWYLRVSPLYNHEVTLLLSNRWRISHTWPGCRNYAITEMNVPPPCDREGHRWPTSEYPSPYEVLGLQKGLISFDKLKKQYHRLAKLYHPDISENVVIFSKSQGTSAGKVPSSQLIPLDKNEKLYRFKLINEAYALLSDRSRKEMYDVYKTGWEYGPKRPPMTMTHQTYHGNPTYYNAGTWQDFSDQSNNEPAPKISPWSVLLWIGALAICIEATAFLSKLEDGLHKRYFTQDETERDLALAQLNYGLNTDKWSRLRRFLWFRTWGLYRDQADLDRQAVENEKLLKKLQEKT</sequence>
<dbReference type="GeneID" id="11469075"/>
<dbReference type="Gene3D" id="1.10.287.110">
    <property type="entry name" value="DnaJ domain"/>
    <property type="match status" value="1"/>
</dbReference>
<dbReference type="OrthoDB" id="445556at2759"/>
<reference evidence="3" key="1">
    <citation type="journal article" date="2012" name="G3 (Bethesda)">
        <title>Pichia sorbitophila, an interspecies yeast hybrid reveals early steps of genome resolution following polyploidization.</title>
        <authorList>
            <person name="Leh Louis V."/>
            <person name="Despons L."/>
            <person name="Friedrich A."/>
            <person name="Martin T."/>
            <person name="Durrens P."/>
            <person name="Casaregola S."/>
            <person name="Neuveglise C."/>
            <person name="Fairhead C."/>
            <person name="Marck C."/>
            <person name="Cruz J.A."/>
            <person name="Straub M.L."/>
            <person name="Kugler V."/>
            <person name="Sacerdot C."/>
            <person name="Uzunov Z."/>
            <person name="Thierry A."/>
            <person name="Weiss S."/>
            <person name="Bleykasten C."/>
            <person name="De Montigny J."/>
            <person name="Jacques N."/>
            <person name="Jung P."/>
            <person name="Lemaire M."/>
            <person name="Mallet S."/>
            <person name="Morel G."/>
            <person name="Richard G.F."/>
            <person name="Sarkar A."/>
            <person name="Savel G."/>
            <person name="Schacherer J."/>
            <person name="Seret M.L."/>
            <person name="Talla E."/>
            <person name="Samson G."/>
            <person name="Jubin C."/>
            <person name="Poulain J."/>
            <person name="Vacherie B."/>
            <person name="Barbe V."/>
            <person name="Pelletier E."/>
            <person name="Sherman D.J."/>
            <person name="Westhof E."/>
            <person name="Weissenbach J."/>
            <person name="Baret P.V."/>
            <person name="Wincker P."/>
            <person name="Gaillardin C."/>
            <person name="Dujon B."/>
            <person name="Souciet J.L."/>
        </authorList>
    </citation>
    <scope>NUCLEOTIDE SEQUENCE [LARGE SCALE GENOMIC DNA]</scope>
    <source>
        <strain evidence="3">CBS 270.75 / DBVPG 7215 / KCTC 17166 / NRRL Y-17582</strain>
    </source>
</reference>
<dbReference type="OMA" id="NAGTWED"/>
<dbReference type="EMBL" id="CP002499">
    <property type="protein sequence ID" value="AET38959.1"/>
    <property type="molecule type" value="Genomic_DNA"/>
</dbReference>
<name>G8JS40_ERECY</name>
<keyword evidence="3" id="KW-1185">Reference proteome</keyword>
<feature type="domain" description="J" evidence="1">
    <location>
        <begin position="59"/>
        <end position="149"/>
    </location>
</feature>
<dbReference type="PANTHER" id="PTHR24074">
    <property type="entry name" value="CO-CHAPERONE PROTEIN DJLA"/>
    <property type="match status" value="1"/>
</dbReference>
<organism evidence="2 3">
    <name type="scientific">Eremothecium cymbalariae (strain CBS 270.75 / DBVPG 7215 / KCTC 17166 / NRRL Y-17582)</name>
    <name type="common">Yeast</name>
    <dbReference type="NCBI Taxonomy" id="931890"/>
    <lineage>
        <taxon>Eukaryota</taxon>
        <taxon>Fungi</taxon>
        <taxon>Dikarya</taxon>
        <taxon>Ascomycota</taxon>
        <taxon>Saccharomycotina</taxon>
        <taxon>Saccharomycetes</taxon>
        <taxon>Saccharomycetales</taxon>
        <taxon>Saccharomycetaceae</taxon>
        <taxon>Eremothecium</taxon>
    </lineage>
</organism>
<dbReference type="InterPro" id="IPR036869">
    <property type="entry name" value="J_dom_sf"/>
</dbReference>
<accession>G8JS40</accession>
<evidence type="ECO:0000313" key="2">
    <source>
        <dbReference type="EMBL" id="AET38959.1"/>
    </source>
</evidence>
<dbReference type="SUPFAM" id="SSF46565">
    <property type="entry name" value="Chaperone J-domain"/>
    <property type="match status" value="1"/>
</dbReference>
<dbReference type="Pfam" id="PF00226">
    <property type="entry name" value="DnaJ"/>
    <property type="match status" value="1"/>
</dbReference>
<dbReference type="CDD" id="cd06257">
    <property type="entry name" value="DnaJ"/>
    <property type="match status" value="1"/>
</dbReference>
<dbReference type="GO" id="GO:0005743">
    <property type="term" value="C:mitochondrial inner membrane"/>
    <property type="evidence" value="ECO:0007669"/>
    <property type="project" value="EnsemblFungi"/>
</dbReference>
<dbReference type="Proteomes" id="UP000006790">
    <property type="component" value="Chromosome 3"/>
</dbReference>
<evidence type="ECO:0000259" key="1">
    <source>
        <dbReference type="PROSITE" id="PS50076"/>
    </source>
</evidence>
<dbReference type="PROSITE" id="PS50076">
    <property type="entry name" value="DNAJ_2"/>
    <property type="match status" value="1"/>
</dbReference>
<dbReference type="STRING" id="931890.G8JS40"/>
<dbReference type="AlphaFoldDB" id="G8JS40"/>
<dbReference type="HOGENOM" id="CLU_074165_0_0_1"/>
<dbReference type="InterPro" id="IPR001623">
    <property type="entry name" value="DnaJ_domain"/>
</dbReference>
<dbReference type="InParanoid" id="G8JS40"/>
<dbReference type="FunCoup" id="G8JS40">
    <property type="interactions" value="28"/>
</dbReference>
<protein>
    <recommendedName>
        <fullName evidence="1">J domain-containing protein</fullName>
    </recommendedName>
</protein>
<evidence type="ECO:0000313" key="3">
    <source>
        <dbReference type="Proteomes" id="UP000006790"/>
    </source>
</evidence>